<dbReference type="Proteomes" id="UP000035963">
    <property type="component" value="Unassembled WGS sequence"/>
</dbReference>
<feature type="region of interest" description="Disordered" evidence="1">
    <location>
        <begin position="226"/>
        <end position="299"/>
    </location>
</feature>
<organism evidence="2 3">
    <name type="scientific">Caballeronia mineralivorans PML1(12)</name>
    <dbReference type="NCBI Taxonomy" id="908627"/>
    <lineage>
        <taxon>Bacteria</taxon>
        <taxon>Pseudomonadati</taxon>
        <taxon>Pseudomonadota</taxon>
        <taxon>Betaproteobacteria</taxon>
        <taxon>Burkholderiales</taxon>
        <taxon>Burkholderiaceae</taxon>
        <taxon>Caballeronia</taxon>
    </lineage>
</organism>
<protein>
    <submittedName>
        <fullName evidence="2">Uncharacterized protein</fullName>
    </submittedName>
</protein>
<reference evidence="2 3" key="1">
    <citation type="journal article" date="2015" name="Genome Announc.">
        <title>Draft Genome Sequence of Burkholderia sp. Strain PML1(12), an Ectomycorrhizosphere-Inhabiting Bacterium with Effective Mineral-Weathering Ability.</title>
        <authorList>
            <person name="Uroz S."/>
            <person name="Oger P."/>
        </authorList>
    </citation>
    <scope>NUCLEOTIDE SEQUENCE [LARGE SCALE GENOMIC DNA]</scope>
    <source>
        <strain evidence="3">PML1(12)</strain>
    </source>
</reference>
<accession>A0A0J1CML7</accession>
<keyword evidence="3" id="KW-1185">Reference proteome</keyword>
<name>A0A0J1CML7_9BURK</name>
<gene>
    <name evidence="2" type="ORF">EOS_33030</name>
</gene>
<evidence type="ECO:0000313" key="2">
    <source>
        <dbReference type="EMBL" id="KLU21967.1"/>
    </source>
</evidence>
<evidence type="ECO:0000256" key="1">
    <source>
        <dbReference type="SAM" id="MobiDB-lite"/>
    </source>
</evidence>
<proteinExistence type="predicted"/>
<dbReference type="AlphaFoldDB" id="A0A0J1CML7"/>
<comment type="caution">
    <text evidence="2">The sequence shown here is derived from an EMBL/GenBank/DDBJ whole genome shotgun (WGS) entry which is preliminary data.</text>
</comment>
<sequence>MRHGNDVIAGVTRASGLPVFMMTQADVVIRQHEEFPSLYVFHCKTLSADISQAACAANYANRGTRSVSCQGCKVHEKNVERTKLDVLNDPNADRHLRFAAANGLGCIRCLRDETTNKRLINRMRLIRSKTICVSCWNREREITNNGGLNSKGAPARKWGACLRPTSLVIRLESGKLDTVDIGLSTGPSEARRHAERRQFDLVQIWIDGERGEDMLDMLPRTAEQWARGKNSKLEPKPPKAPKVKKPPRIATAREAAETEDREPRGKLSPAWSSVFGDDLDDEPVSTKRSAGRRAPLPPMTPEQALAYERSFDQDDAEPVAEIAATIASPKPIEPVVGTLTWRGRALTDIAAERGEDLAVIETRMLATDSPFPDAHKAVRPPPAIAPAVRPQAPAELRRVFHPLLKRLSFEPGKLYGSVMPLAVDQYMGKKSIVLFGCLCATTFKAPAQAVLRGHTTSCGCGAKPEPAQPAHDLAAYLRTLKAPPPYRPWLSTTCWHRIQVGTYAYARSVS</sequence>
<dbReference type="EMBL" id="AEJF01000194">
    <property type="protein sequence ID" value="KLU21967.1"/>
    <property type="molecule type" value="Genomic_DNA"/>
</dbReference>
<feature type="compositionally biased region" description="Basic and acidic residues" evidence="1">
    <location>
        <begin position="254"/>
        <end position="265"/>
    </location>
</feature>
<evidence type="ECO:0000313" key="3">
    <source>
        <dbReference type="Proteomes" id="UP000035963"/>
    </source>
</evidence>
<dbReference type="PATRIC" id="fig|908627.4.peg.7379"/>